<protein>
    <submittedName>
        <fullName evidence="1">Uncharacterized protein</fullName>
    </submittedName>
</protein>
<gene>
    <name evidence="1" type="ORF">V1477_011554</name>
</gene>
<sequence>MKRNVEMKKRGLKREGLGLRLKLGLGLGANAIRRPAWHGTEERRTAGHSTVQHRTVWYWVGGSLEEGRRGVKGDEMEWDGTCAGFSSLTKNTTD</sequence>
<dbReference type="EMBL" id="JAYRBN010000063">
    <property type="protein sequence ID" value="KAL2738195.1"/>
    <property type="molecule type" value="Genomic_DNA"/>
</dbReference>
<evidence type="ECO:0000313" key="1">
    <source>
        <dbReference type="EMBL" id="KAL2738195.1"/>
    </source>
</evidence>
<comment type="caution">
    <text evidence="1">The sequence shown here is derived from an EMBL/GenBank/DDBJ whole genome shotgun (WGS) entry which is preliminary data.</text>
</comment>
<dbReference type="AlphaFoldDB" id="A0ABD2BZM0"/>
<evidence type="ECO:0000313" key="2">
    <source>
        <dbReference type="Proteomes" id="UP001607303"/>
    </source>
</evidence>
<reference evidence="1 2" key="1">
    <citation type="journal article" date="2024" name="Ann. Entomol. Soc. Am.">
        <title>Genomic analyses of the southern and eastern yellowjacket wasps (Hymenoptera: Vespidae) reveal evolutionary signatures of social life.</title>
        <authorList>
            <person name="Catto M.A."/>
            <person name="Caine P.B."/>
            <person name="Orr S.E."/>
            <person name="Hunt B.G."/>
            <person name="Goodisman M.A.D."/>
        </authorList>
    </citation>
    <scope>NUCLEOTIDE SEQUENCE [LARGE SCALE GENOMIC DNA]</scope>
    <source>
        <strain evidence="1">232</strain>
        <tissue evidence="1">Head and thorax</tissue>
    </source>
</reference>
<keyword evidence="2" id="KW-1185">Reference proteome</keyword>
<proteinExistence type="predicted"/>
<organism evidence="1 2">
    <name type="scientific">Vespula maculifrons</name>
    <name type="common">Eastern yellow jacket</name>
    <name type="synonym">Wasp</name>
    <dbReference type="NCBI Taxonomy" id="7453"/>
    <lineage>
        <taxon>Eukaryota</taxon>
        <taxon>Metazoa</taxon>
        <taxon>Ecdysozoa</taxon>
        <taxon>Arthropoda</taxon>
        <taxon>Hexapoda</taxon>
        <taxon>Insecta</taxon>
        <taxon>Pterygota</taxon>
        <taxon>Neoptera</taxon>
        <taxon>Endopterygota</taxon>
        <taxon>Hymenoptera</taxon>
        <taxon>Apocrita</taxon>
        <taxon>Aculeata</taxon>
        <taxon>Vespoidea</taxon>
        <taxon>Vespidae</taxon>
        <taxon>Vespinae</taxon>
        <taxon>Vespula</taxon>
    </lineage>
</organism>
<name>A0ABD2BZM0_VESMC</name>
<dbReference type="Proteomes" id="UP001607303">
    <property type="component" value="Unassembled WGS sequence"/>
</dbReference>
<accession>A0ABD2BZM0</accession>